<evidence type="ECO:0000313" key="2">
    <source>
        <dbReference type="Ensembl" id="ENSACLP00000047813.1"/>
    </source>
</evidence>
<dbReference type="PANTHER" id="PTHR46810">
    <property type="entry name" value="INACTIVE POLYGLYCYLASE TTLL10"/>
    <property type="match status" value="1"/>
</dbReference>
<keyword evidence="3" id="KW-1185">Reference proteome</keyword>
<feature type="compositionally biased region" description="Basic and acidic residues" evidence="1">
    <location>
        <begin position="54"/>
        <end position="66"/>
    </location>
</feature>
<sequence>MTTPGNDWDHCESKELIPLSNYGSIINYPSDLRQSKEMSSRCSVDPCSYGQDAAETRLEKKRGQEKEETEVPCGSSRPAGSLRKEGPGREQTLLPQTQTWKERQTFSQSSVNQESQSGGPCIMAQPVQRSKLKDLSGRQIEEPRGPGPFYFFGGTNGAKIVSNYCESRGWKRIYNKDREDFNLKWCETKSPAQYSNFREGRQLMYQIPNNKVLTTKIGLLSSLQQYERVSSRVSHGQALRAISVHRRGLCIKLSSEAENGRVHTHYFAHGCEGRERGFLCPTGGCEQQGEPHVDL</sequence>
<dbReference type="InterPro" id="IPR027752">
    <property type="entry name" value="TTLL10"/>
</dbReference>
<dbReference type="AlphaFoldDB" id="A0AAX7STW3"/>
<dbReference type="Ensembl" id="ENSACLT00000087202.1">
    <property type="protein sequence ID" value="ENSACLP00000047813.1"/>
    <property type="gene ID" value="ENSACLG00000016030.2"/>
</dbReference>
<dbReference type="GO" id="GO:0070737">
    <property type="term" value="F:protein-glycine ligase activity, elongating"/>
    <property type="evidence" value="ECO:0007669"/>
    <property type="project" value="TreeGrafter"/>
</dbReference>
<dbReference type="Proteomes" id="UP000265100">
    <property type="component" value="Chromosome 20"/>
</dbReference>
<organism evidence="2 3">
    <name type="scientific">Astatotilapia calliptera</name>
    <name type="common">Eastern happy</name>
    <name type="synonym">Chromis callipterus</name>
    <dbReference type="NCBI Taxonomy" id="8154"/>
    <lineage>
        <taxon>Eukaryota</taxon>
        <taxon>Metazoa</taxon>
        <taxon>Chordata</taxon>
        <taxon>Craniata</taxon>
        <taxon>Vertebrata</taxon>
        <taxon>Euteleostomi</taxon>
        <taxon>Actinopterygii</taxon>
        <taxon>Neopterygii</taxon>
        <taxon>Teleostei</taxon>
        <taxon>Neoteleostei</taxon>
        <taxon>Acanthomorphata</taxon>
        <taxon>Ovalentaria</taxon>
        <taxon>Cichlomorphae</taxon>
        <taxon>Cichliformes</taxon>
        <taxon>Cichlidae</taxon>
        <taxon>African cichlids</taxon>
        <taxon>Pseudocrenilabrinae</taxon>
        <taxon>Haplochromini</taxon>
        <taxon>Astatotilapia</taxon>
    </lineage>
</organism>
<evidence type="ECO:0000313" key="3">
    <source>
        <dbReference type="Proteomes" id="UP000265100"/>
    </source>
</evidence>
<proteinExistence type="predicted"/>
<reference evidence="2" key="2">
    <citation type="submission" date="2025-08" db="UniProtKB">
        <authorList>
            <consortium name="Ensembl"/>
        </authorList>
    </citation>
    <scope>IDENTIFICATION</scope>
</reference>
<feature type="compositionally biased region" description="Polar residues" evidence="1">
    <location>
        <begin position="93"/>
        <end position="118"/>
    </location>
</feature>
<accession>A0AAX7STW3</accession>
<dbReference type="GeneTree" id="ENSGT00940000160919"/>
<reference evidence="2" key="1">
    <citation type="submission" date="2018-05" db="EMBL/GenBank/DDBJ databases">
        <authorList>
            <person name="Datahose"/>
        </authorList>
    </citation>
    <scope>NUCLEOTIDE SEQUENCE</scope>
</reference>
<feature type="region of interest" description="Disordered" evidence="1">
    <location>
        <begin position="35"/>
        <end position="122"/>
    </location>
</feature>
<protein>
    <submittedName>
        <fullName evidence="2">Tubulin tyrosine ligase-like family, member 10</fullName>
    </submittedName>
</protein>
<reference evidence="2" key="3">
    <citation type="submission" date="2025-09" db="UniProtKB">
        <authorList>
            <consortium name="Ensembl"/>
        </authorList>
    </citation>
    <scope>IDENTIFICATION</scope>
</reference>
<dbReference type="PANTHER" id="PTHR46810:SF1">
    <property type="entry name" value="INACTIVE POLYGLYCYLASE TTLL10"/>
    <property type="match status" value="1"/>
</dbReference>
<evidence type="ECO:0000256" key="1">
    <source>
        <dbReference type="SAM" id="MobiDB-lite"/>
    </source>
</evidence>
<name>A0AAX7STW3_ASTCA</name>